<organism evidence="1 2">
    <name type="scientific">Mesorhizobium shonense</name>
    <dbReference type="NCBI Taxonomy" id="1209948"/>
    <lineage>
        <taxon>Bacteria</taxon>
        <taxon>Pseudomonadati</taxon>
        <taxon>Pseudomonadota</taxon>
        <taxon>Alphaproteobacteria</taxon>
        <taxon>Hyphomicrobiales</taxon>
        <taxon>Phyllobacteriaceae</taxon>
        <taxon>Mesorhizobium</taxon>
    </lineage>
</organism>
<sequence>MEKISNDGTSRRKARCVASYPKTEAGSPLSSAPIREVEMHDRMFFTPVAVSVGAGHKRMIASLSGMHELLTEFPPSRRRLSYGAAAKACEAARAGDISAESARDALITFAVTAGILWPADQPIVSVKPAARGHSGLAS</sequence>
<accession>A0ABV2HK43</accession>
<dbReference type="EMBL" id="JBEPLM010000001">
    <property type="protein sequence ID" value="MET3590937.1"/>
    <property type="molecule type" value="Genomic_DNA"/>
</dbReference>
<dbReference type="InterPro" id="IPR010385">
    <property type="entry name" value="DUF982"/>
</dbReference>
<dbReference type="Pfam" id="PF06169">
    <property type="entry name" value="DUF982"/>
    <property type="match status" value="1"/>
</dbReference>
<name>A0ABV2HK43_9HYPH</name>
<gene>
    <name evidence="1" type="ORF">ABID26_000316</name>
</gene>
<comment type="caution">
    <text evidence="1">The sequence shown here is derived from an EMBL/GenBank/DDBJ whole genome shotgun (WGS) entry which is preliminary data.</text>
</comment>
<protein>
    <recommendedName>
        <fullName evidence="3">DUF982 domain-containing protein</fullName>
    </recommendedName>
</protein>
<evidence type="ECO:0008006" key="3">
    <source>
        <dbReference type="Google" id="ProtNLM"/>
    </source>
</evidence>
<dbReference type="RefSeq" id="WP_292300261.1">
    <property type="nucleotide sequence ID" value="NZ_JBEPLM010000001.1"/>
</dbReference>
<dbReference type="Gene3D" id="6.10.250.730">
    <property type="match status" value="1"/>
</dbReference>
<reference evidence="1 2" key="1">
    <citation type="submission" date="2024-06" db="EMBL/GenBank/DDBJ databases">
        <title>Genomic Encyclopedia of Type Strains, Phase IV (KMG-IV): sequencing the most valuable type-strain genomes for metagenomic binning, comparative biology and taxonomic classification.</title>
        <authorList>
            <person name="Goeker M."/>
        </authorList>
    </citation>
    <scope>NUCLEOTIDE SEQUENCE [LARGE SCALE GENOMIC DNA]</scope>
    <source>
        <strain evidence="1 2">DSM 29846</strain>
    </source>
</reference>
<keyword evidence="2" id="KW-1185">Reference proteome</keyword>
<dbReference type="Proteomes" id="UP001549036">
    <property type="component" value="Unassembled WGS sequence"/>
</dbReference>
<proteinExistence type="predicted"/>
<evidence type="ECO:0000313" key="2">
    <source>
        <dbReference type="Proteomes" id="UP001549036"/>
    </source>
</evidence>
<evidence type="ECO:0000313" key="1">
    <source>
        <dbReference type="EMBL" id="MET3590937.1"/>
    </source>
</evidence>